<proteinExistence type="predicted"/>
<sequence>MASEVTGTAPTGAFWVHIGHGKTGTTALQHHFRARAAVDAGLLYPDVGQMPSGAHHKLFPLDAPEFTPASRALQARLAEEMAARGPGVAVLISSEHLCYMRPVQVARLARLWQDEPPRILYYIRRQEALIESAFRWVQVAEPGKYTDIDAFVAGQARAFDFELRLTPWRRAFGDGAIRLRLYDRRTCAGDIAADAEAVMGLPALDLPGGRVQHRPSLGPGLTRRLMAFDAARPARPERRAFLDALYAEAARGDAAPEPGFLTDALKAEIRARYADANARIAEALLDPEQAALFLDPA</sequence>
<evidence type="ECO:0000313" key="2">
    <source>
        <dbReference type="Proteomes" id="UP001560019"/>
    </source>
</evidence>
<name>A0ABV3XRW1_9RHOB</name>
<gene>
    <name evidence="1" type="ORF">Ga0609869_001411</name>
</gene>
<dbReference type="SUPFAM" id="SSF52540">
    <property type="entry name" value="P-loop containing nucleoside triphosphate hydrolases"/>
    <property type="match status" value="1"/>
</dbReference>
<reference evidence="1 2" key="1">
    <citation type="submission" date="2024-06" db="EMBL/GenBank/DDBJ databases">
        <title>Genome of Rhodovulum iodosum, a marine photoferrotroph.</title>
        <authorList>
            <person name="Bianchini G."/>
            <person name="Nikeleit V."/>
            <person name="Kappler A."/>
            <person name="Bryce C."/>
            <person name="Sanchez-Baracaldo P."/>
        </authorList>
    </citation>
    <scope>NUCLEOTIDE SEQUENCE [LARGE SCALE GENOMIC DNA]</scope>
    <source>
        <strain evidence="1 2">UT/N1</strain>
    </source>
</reference>
<protein>
    <recommendedName>
        <fullName evidence="3">Sulfotransferase family protein</fullName>
    </recommendedName>
</protein>
<accession>A0ABV3XRW1</accession>
<keyword evidence="2" id="KW-1185">Reference proteome</keyword>
<comment type="caution">
    <text evidence="1">The sequence shown here is derived from an EMBL/GenBank/DDBJ whole genome shotgun (WGS) entry which is preliminary data.</text>
</comment>
<organism evidence="1 2">
    <name type="scientific">Rhodovulum iodosum</name>
    <dbReference type="NCBI Taxonomy" id="68291"/>
    <lineage>
        <taxon>Bacteria</taxon>
        <taxon>Pseudomonadati</taxon>
        <taxon>Pseudomonadota</taxon>
        <taxon>Alphaproteobacteria</taxon>
        <taxon>Rhodobacterales</taxon>
        <taxon>Paracoccaceae</taxon>
        <taxon>Rhodovulum</taxon>
    </lineage>
</organism>
<dbReference type="Proteomes" id="UP001560019">
    <property type="component" value="Unassembled WGS sequence"/>
</dbReference>
<evidence type="ECO:0008006" key="3">
    <source>
        <dbReference type="Google" id="ProtNLM"/>
    </source>
</evidence>
<dbReference type="InterPro" id="IPR027417">
    <property type="entry name" value="P-loop_NTPase"/>
</dbReference>
<evidence type="ECO:0000313" key="1">
    <source>
        <dbReference type="EMBL" id="MEX5728058.1"/>
    </source>
</evidence>
<dbReference type="EMBL" id="JBEHHI010000001">
    <property type="protein sequence ID" value="MEX5728058.1"/>
    <property type="molecule type" value="Genomic_DNA"/>
</dbReference>
<dbReference type="RefSeq" id="WP_125408419.1">
    <property type="nucleotide sequence ID" value="NZ_JBEHHI010000001.1"/>
</dbReference>